<proteinExistence type="predicted"/>
<accession>A0A0F9MMV5</accession>
<dbReference type="InterPro" id="IPR056931">
    <property type="entry name" value="D14-like"/>
</dbReference>
<name>A0A0F9MMV5_9ZZZZ</name>
<reference evidence="1" key="1">
    <citation type="journal article" date="2015" name="Nature">
        <title>Complex archaea that bridge the gap between prokaryotes and eukaryotes.</title>
        <authorList>
            <person name="Spang A."/>
            <person name="Saw J.H."/>
            <person name="Jorgensen S.L."/>
            <person name="Zaremba-Niedzwiedzka K."/>
            <person name="Martijn J."/>
            <person name="Lind A.E."/>
            <person name="van Eijk R."/>
            <person name="Schleper C."/>
            <person name="Guy L."/>
            <person name="Ettema T.J."/>
        </authorList>
    </citation>
    <scope>NUCLEOTIDE SEQUENCE</scope>
</reference>
<protein>
    <submittedName>
        <fullName evidence="1">Uncharacterized protein</fullName>
    </submittedName>
</protein>
<organism evidence="1">
    <name type="scientific">marine sediment metagenome</name>
    <dbReference type="NCBI Taxonomy" id="412755"/>
    <lineage>
        <taxon>unclassified sequences</taxon>
        <taxon>metagenomes</taxon>
        <taxon>ecological metagenomes</taxon>
    </lineage>
</organism>
<comment type="caution">
    <text evidence="1">The sequence shown here is derived from an EMBL/GenBank/DDBJ whole genome shotgun (WGS) entry which is preliminary data.</text>
</comment>
<dbReference type="EMBL" id="LAZR01005343">
    <property type="protein sequence ID" value="KKN00717.1"/>
    <property type="molecule type" value="Genomic_DNA"/>
</dbReference>
<gene>
    <name evidence="1" type="ORF">LCGC14_1135170</name>
</gene>
<evidence type="ECO:0000313" key="1">
    <source>
        <dbReference type="EMBL" id="KKN00717.1"/>
    </source>
</evidence>
<dbReference type="Pfam" id="PF24608">
    <property type="entry name" value="PDDEXK_15"/>
    <property type="match status" value="1"/>
</dbReference>
<sequence>MSKKSKTYGKGFEYEVRDILREATGIQSFERVPTSGAWIGGANAYKAEFGRDDVTEIMAGDLICPEGWRWTVECKNWDDIPVHQLFMGKESKQINEFLKQIYDSAKVANKEPLLVMKWRKKGFKLPLRVRKLLENASVKPPTSNSITIGILVAELSDKCFDISGMNHIHYTGNLDEKYSATWNFFDFNTWLEHIKERQY</sequence>
<dbReference type="AlphaFoldDB" id="A0A0F9MMV5"/>